<gene>
    <name evidence="1" type="ORF">MENT_LOCUS26198</name>
</gene>
<dbReference type="AlphaFoldDB" id="A0A6V7VI57"/>
<dbReference type="Proteomes" id="UP000580250">
    <property type="component" value="Unassembled WGS sequence"/>
</dbReference>
<protein>
    <submittedName>
        <fullName evidence="1">Uncharacterized protein</fullName>
    </submittedName>
</protein>
<dbReference type="EMBL" id="CAJEWN010000237">
    <property type="protein sequence ID" value="CAD2174533.1"/>
    <property type="molecule type" value="Genomic_DNA"/>
</dbReference>
<comment type="caution">
    <text evidence="1">The sequence shown here is derived from an EMBL/GenBank/DDBJ whole genome shotgun (WGS) entry which is preliminary data.</text>
</comment>
<organism evidence="1 2">
    <name type="scientific">Meloidogyne enterolobii</name>
    <name type="common">Root-knot nematode worm</name>
    <name type="synonym">Meloidogyne mayaguensis</name>
    <dbReference type="NCBI Taxonomy" id="390850"/>
    <lineage>
        <taxon>Eukaryota</taxon>
        <taxon>Metazoa</taxon>
        <taxon>Ecdysozoa</taxon>
        <taxon>Nematoda</taxon>
        <taxon>Chromadorea</taxon>
        <taxon>Rhabditida</taxon>
        <taxon>Tylenchina</taxon>
        <taxon>Tylenchomorpha</taxon>
        <taxon>Tylenchoidea</taxon>
        <taxon>Meloidogynidae</taxon>
        <taxon>Meloidogyninae</taxon>
        <taxon>Meloidogyne</taxon>
    </lineage>
</organism>
<evidence type="ECO:0000313" key="2">
    <source>
        <dbReference type="Proteomes" id="UP000580250"/>
    </source>
</evidence>
<reference evidence="1 2" key="1">
    <citation type="submission" date="2020-08" db="EMBL/GenBank/DDBJ databases">
        <authorList>
            <person name="Koutsovoulos G."/>
            <person name="Danchin GJ E."/>
        </authorList>
    </citation>
    <scope>NUCLEOTIDE SEQUENCE [LARGE SCALE GENOMIC DNA]</scope>
</reference>
<proteinExistence type="predicted"/>
<accession>A0A6V7VI57</accession>
<evidence type="ECO:0000313" key="1">
    <source>
        <dbReference type="EMBL" id="CAD2174533.1"/>
    </source>
</evidence>
<sequence>MLNEQISDSSVDLKSIKMPDDLKSKLKVKRGKNYPELVKMGIVANYAWKIFTFYKWLSIAIIFVNIEKGLGIEVCRHKDIDCIENVVNMAKIIKCQGYVINRERIYMDFHIYFLA</sequence>
<name>A0A6V7VI57_MELEN</name>